<name>A0AAN2BKI0_9GAMM</name>
<dbReference type="AlphaFoldDB" id="A0AAN2BKI0"/>
<accession>A0AAN2BKI0</accession>
<sequence length="270" mass="30045">MIALENKPGLPTHNLSHVVEPKVRRCLVIGGGAIGQALAQYLSGEEFAAAVAQEGVSRTEVIATWRTTEPVAQNNQLRWLQLDPTDPSSVALLAQRIRQLWPDVHWLINCVGMLSGEQGPEKRIQDFSPTFFLHNCQVNVVPTLLLAQHLSDFFAKGDNSIFAALSAKVGSIEDNRLGGWYSYRSSKAALNMALKTLSIEWQRRYPKRCVVALHPGTTRSPLSAPFSAKVPPARYFTAYKTARLLAKQLLLLQPHHTGDFISWNGERLPW</sequence>
<dbReference type="SUPFAM" id="SSF51735">
    <property type="entry name" value="NAD(P)-binding Rossmann-fold domains"/>
    <property type="match status" value="1"/>
</dbReference>
<dbReference type="Pfam" id="PF00106">
    <property type="entry name" value="adh_short"/>
    <property type="match status" value="1"/>
</dbReference>
<proteinExistence type="predicted"/>
<reference evidence="1 2" key="1">
    <citation type="journal article" date="2022" name="IScience">
        <title>An ultrasensitive nanofiber-based assay for enzymatic hydrolysis and deep-sea microbial degradation of cellulose.</title>
        <authorList>
            <person name="Tsudome M."/>
            <person name="Tachioka M."/>
            <person name="Miyazaki M."/>
            <person name="Uchimura K."/>
            <person name="Tsuda M."/>
            <person name="Takaki Y."/>
            <person name="Deguchi S."/>
        </authorList>
    </citation>
    <scope>NUCLEOTIDE SEQUENCE [LARGE SCALE GENOMIC DNA]</scope>
    <source>
        <strain evidence="1 2">GE09</strain>
    </source>
</reference>
<dbReference type="EMBL" id="AP023086">
    <property type="protein sequence ID" value="BCD98103.1"/>
    <property type="molecule type" value="Genomic_DNA"/>
</dbReference>
<dbReference type="InterPro" id="IPR002347">
    <property type="entry name" value="SDR_fam"/>
</dbReference>
<gene>
    <name evidence="1" type="ORF">MARGE09_P2304</name>
</gene>
<dbReference type="InterPro" id="IPR036291">
    <property type="entry name" value="NAD(P)-bd_dom_sf"/>
</dbReference>
<dbReference type="InterPro" id="IPR051468">
    <property type="entry name" value="Fungal_SecMetab_SDRs"/>
</dbReference>
<dbReference type="PANTHER" id="PTHR43544:SF12">
    <property type="entry name" value="NAD(P)-BINDING ROSSMANN-FOLD SUPERFAMILY PROTEIN"/>
    <property type="match status" value="1"/>
</dbReference>
<keyword evidence="2" id="KW-1185">Reference proteome</keyword>
<evidence type="ECO:0000313" key="2">
    <source>
        <dbReference type="Proteomes" id="UP001320119"/>
    </source>
</evidence>
<dbReference type="Proteomes" id="UP001320119">
    <property type="component" value="Chromosome"/>
</dbReference>
<dbReference type="PANTHER" id="PTHR43544">
    <property type="entry name" value="SHORT-CHAIN DEHYDROGENASE/REDUCTASE"/>
    <property type="match status" value="1"/>
</dbReference>
<dbReference type="Gene3D" id="3.40.50.720">
    <property type="entry name" value="NAD(P)-binding Rossmann-like Domain"/>
    <property type="match status" value="1"/>
</dbReference>
<dbReference type="KEGG" id="marq:MARGE09_P2304"/>
<evidence type="ECO:0000313" key="1">
    <source>
        <dbReference type="EMBL" id="BCD98103.1"/>
    </source>
</evidence>
<dbReference type="GO" id="GO:0016491">
    <property type="term" value="F:oxidoreductase activity"/>
    <property type="evidence" value="ECO:0007669"/>
    <property type="project" value="TreeGrafter"/>
</dbReference>
<dbReference type="GO" id="GO:0005737">
    <property type="term" value="C:cytoplasm"/>
    <property type="evidence" value="ECO:0007669"/>
    <property type="project" value="TreeGrafter"/>
</dbReference>
<organism evidence="1 2">
    <name type="scientific">Marinagarivorans cellulosilyticus</name>
    <dbReference type="NCBI Taxonomy" id="2721545"/>
    <lineage>
        <taxon>Bacteria</taxon>
        <taxon>Pseudomonadati</taxon>
        <taxon>Pseudomonadota</taxon>
        <taxon>Gammaproteobacteria</taxon>
        <taxon>Cellvibrionales</taxon>
        <taxon>Cellvibrionaceae</taxon>
        <taxon>Marinagarivorans</taxon>
    </lineage>
</organism>
<evidence type="ECO:0008006" key="3">
    <source>
        <dbReference type="Google" id="ProtNLM"/>
    </source>
</evidence>
<protein>
    <recommendedName>
        <fullName evidence="3">C-factor</fullName>
    </recommendedName>
</protein>